<keyword evidence="2" id="KW-1185">Reference proteome</keyword>
<organism evidence="1 2">
    <name type="scientific">Mycolicibacterium alvei</name>
    <dbReference type="NCBI Taxonomy" id="67081"/>
    <lineage>
        <taxon>Bacteria</taxon>
        <taxon>Bacillati</taxon>
        <taxon>Actinomycetota</taxon>
        <taxon>Actinomycetes</taxon>
        <taxon>Mycobacteriales</taxon>
        <taxon>Mycobacteriaceae</taxon>
        <taxon>Mycolicibacterium</taxon>
    </lineage>
</organism>
<protein>
    <submittedName>
        <fullName evidence="1">Uncharacterized protein</fullName>
    </submittedName>
</protein>
<dbReference type="EMBL" id="AP022565">
    <property type="protein sequence ID" value="BBX27404.1"/>
    <property type="molecule type" value="Genomic_DNA"/>
</dbReference>
<proteinExistence type="predicted"/>
<sequence length="343" mass="38217">MTVSGRHPHSLLGTASYVIQKGRPDPLDWPKSEYDAGFLDRFVDGMIGERNRETRALLAVLAELLVDDPELQLRCREAVAERNDPLPQWITGLSHVEMYRAVRLADVLGDADELVIGARFDGKHEVTASVLIDHNGLSGVVDAIVVWDPIDQCLARAVASSSDTYVVEMTLADARAWIEDALSEPTLTRATDTWPQCRALIQWLVRQLPEGGAQRPSTDWVAAGQLCDRFFATDSAAPFADRGHRDLLLELIETGCGDPLRWSEVRVERAIGSPYYDDSYTPLEVVLDAPDLLRAFIPFAHAQSGIREELTAHTIAVIDQLRSRYKKDILRQAENYWSLDDAG</sequence>
<dbReference type="Proteomes" id="UP000466906">
    <property type="component" value="Chromosome"/>
</dbReference>
<evidence type="ECO:0000313" key="1">
    <source>
        <dbReference type="EMBL" id="BBX27404.1"/>
    </source>
</evidence>
<dbReference type="AlphaFoldDB" id="A0A6N4UUS2"/>
<name>A0A6N4UUS2_9MYCO</name>
<reference evidence="1 2" key="1">
    <citation type="journal article" date="2019" name="Emerg. Microbes Infect.">
        <title>Comprehensive subspecies identification of 175 nontuberculous mycobacteria species based on 7547 genomic profiles.</title>
        <authorList>
            <person name="Matsumoto Y."/>
            <person name="Kinjo T."/>
            <person name="Motooka D."/>
            <person name="Nabeya D."/>
            <person name="Jung N."/>
            <person name="Uechi K."/>
            <person name="Horii T."/>
            <person name="Iida T."/>
            <person name="Fujita J."/>
            <person name="Nakamura S."/>
        </authorList>
    </citation>
    <scope>NUCLEOTIDE SEQUENCE [LARGE SCALE GENOMIC DNA]</scope>
    <source>
        <strain evidence="1 2">JCM 12272</strain>
    </source>
</reference>
<dbReference type="KEGG" id="malv:MALV_25290"/>
<evidence type="ECO:0000313" key="2">
    <source>
        <dbReference type="Proteomes" id="UP000466906"/>
    </source>
</evidence>
<accession>A0A6N4UUS2</accession>
<gene>
    <name evidence="1" type="ORF">MALV_25290</name>
</gene>